<dbReference type="EMBL" id="JADFUA010000011">
    <property type="protein sequence ID" value="MBE9610564.1"/>
    <property type="molecule type" value="Genomic_DNA"/>
</dbReference>
<keyword evidence="3" id="KW-1185">Reference proteome</keyword>
<name>A0A8J7KBT5_9NEIS</name>
<evidence type="ECO:0000259" key="1">
    <source>
        <dbReference type="Pfam" id="PF01636"/>
    </source>
</evidence>
<protein>
    <submittedName>
        <fullName evidence="2">Phosphotransferase</fullName>
    </submittedName>
</protein>
<dbReference type="Pfam" id="PF01636">
    <property type="entry name" value="APH"/>
    <property type="match status" value="1"/>
</dbReference>
<dbReference type="Gene3D" id="3.90.1200.10">
    <property type="match status" value="1"/>
</dbReference>
<organism evidence="2 3">
    <name type="scientific">Chitinilyticum piscinae</name>
    <dbReference type="NCBI Taxonomy" id="2866724"/>
    <lineage>
        <taxon>Bacteria</taxon>
        <taxon>Pseudomonadati</taxon>
        <taxon>Pseudomonadota</taxon>
        <taxon>Betaproteobacteria</taxon>
        <taxon>Neisseriales</taxon>
        <taxon>Chitinibacteraceae</taxon>
        <taxon>Chitinilyticum</taxon>
    </lineage>
</organism>
<reference evidence="2 3" key="1">
    <citation type="submission" date="2020-10" db="EMBL/GenBank/DDBJ databases">
        <title>The genome sequence of Chitinilyticum litopenaei 4Y14.</title>
        <authorList>
            <person name="Liu Y."/>
        </authorList>
    </citation>
    <scope>NUCLEOTIDE SEQUENCE [LARGE SCALE GENOMIC DNA]</scope>
    <source>
        <strain evidence="2 3">4Y14</strain>
    </source>
</reference>
<dbReference type="SUPFAM" id="SSF56112">
    <property type="entry name" value="Protein kinase-like (PK-like)"/>
    <property type="match status" value="1"/>
</dbReference>
<dbReference type="Proteomes" id="UP000604481">
    <property type="component" value="Unassembled WGS sequence"/>
</dbReference>
<evidence type="ECO:0000313" key="3">
    <source>
        <dbReference type="Proteomes" id="UP000604481"/>
    </source>
</evidence>
<sequence length="304" mass="34366">MEESAYALAARSWFAEFSARDITDLKEIAGYYGHVVLIQAADASCAVKFAFQKGRVAREVRALDRLRPFSLLPLPKALATDALVLGKEEMEMLALSFLPGCAPWDIQPDEEQVKALAGTFTACMLNLHGHSHPDGYELPDGAFSSSLVTAFTSWNIRLYCYSQSENSPFSPALRTALRLLWDKRDEILAPIDSDPSSLVHDDPHAGNFLFAPDTCQPVAMLDPCDVAYRHREQDLFHFADVRPEWGLLECYADAYLLRDGFAQRRWFFSIWDDVKHSLNRGWYDEAWFMAKFARLAECGIRLGI</sequence>
<dbReference type="InterPro" id="IPR011009">
    <property type="entry name" value="Kinase-like_dom_sf"/>
</dbReference>
<evidence type="ECO:0000313" key="2">
    <source>
        <dbReference type="EMBL" id="MBE9610564.1"/>
    </source>
</evidence>
<proteinExistence type="predicted"/>
<accession>A0A8J7KBT5</accession>
<gene>
    <name evidence="2" type="ORF">INR99_14585</name>
</gene>
<comment type="caution">
    <text evidence="2">The sequence shown here is derived from an EMBL/GenBank/DDBJ whole genome shotgun (WGS) entry which is preliminary data.</text>
</comment>
<dbReference type="RefSeq" id="WP_194117115.1">
    <property type="nucleotide sequence ID" value="NZ_JADFUA010000011.1"/>
</dbReference>
<feature type="domain" description="Aminoglycoside phosphotransferase" evidence="1">
    <location>
        <begin position="28"/>
        <end position="266"/>
    </location>
</feature>
<dbReference type="InterPro" id="IPR002575">
    <property type="entry name" value="Aminoglycoside_PTrfase"/>
</dbReference>
<dbReference type="AlphaFoldDB" id="A0A8J7KBT5"/>